<name>A0A9P6AKW6_9AGAM</name>
<keyword evidence="4 7" id="KW-1133">Transmembrane helix</keyword>
<evidence type="ECO:0000256" key="7">
    <source>
        <dbReference type="SAM" id="Phobius"/>
    </source>
</evidence>
<feature type="domain" description="Major facilitator superfamily (MFS) profile" evidence="8">
    <location>
        <begin position="66"/>
        <end position="229"/>
    </location>
</feature>
<dbReference type="Pfam" id="PF07690">
    <property type="entry name" value="MFS_1"/>
    <property type="match status" value="1"/>
</dbReference>
<dbReference type="InterPro" id="IPR011701">
    <property type="entry name" value="MFS"/>
</dbReference>
<keyword evidence="2" id="KW-0813">Transport</keyword>
<feature type="transmembrane region" description="Helical" evidence="7">
    <location>
        <begin position="103"/>
        <end position="121"/>
    </location>
</feature>
<dbReference type="GO" id="GO:0016020">
    <property type="term" value="C:membrane"/>
    <property type="evidence" value="ECO:0007669"/>
    <property type="project" value="UniProtKB-SubCell"/>
</dbReference>
<evidence type="ECO:0000256" key="2">
    <source>
        <dbReference type="ARBA" id="ARBA00022448"/>
    </source>
</evidence>
<feature type="transmembrane region" description="Helical" evidence="7">
    <location>
        <begin position="133"/>
        <end position="151"/>
    </location>
</feature>
<dbReference type="EMBL" id="MU129089">
    <property type="protein sequence ID" value="KAF9507165.1"/>
    <property type="molecule type" value="Genomic_DNA"/>
</dbReference>
<dbReference type="PANTHER" id="PTHR43791:SF91">
    <property type="entry name" value="MAJOR FACILITATOR SUPERFAMILY (MFS) PROFILE DOMAIN-CONTAINING PROTEIN-RELATED"/>
    <property type="match status" value="1"/>
</dbReference>
<evidence type="ECO:0000256" key="1">
    <source>
        <dbReference type="ARBA" id="ARBA00004141"/>
    </source>
</evidence>
<dbReference type="InterPro" id="IPR020846">
    <property type="entry name" value="MFS_dom"/>
</dbReference>
<feature type="compositionally biased region" description="Basic and acidic residues" evidence="6">
    <location>
        <begin position="10"/>
        <end position="19"/>
    </location>
</feature>
<evidence type="ECO:0000256" key="4">
    <source>
        <dbReference type="ARBA" id="ARBA00022989"/>
    </source>
</evidence>
<dbReference type="PANTHER" id="PTHR43791">
    <property type="entry name" value="PERMEASE-RELATED"/>
    <property type="match status" value="1"/>
</dbReference>
<gene>
    <name evidence="9" type="ORF">BS47DRAFT_345145</name>
</gene>
<dbReference type="Gene3D" id="1.20.1250.20">
    <property type="entry name" value="MFS general substrate transporter like domains"/>
    <property type="match status" value="1"/>
</dbReference>
<dbReference type="InterPro" id="IPR036259">
    <property type="entry name" value="MFS_trans_sf"/>
</dbReference>
<evidence type="ECO:0000256" key="3">
    <source>
        <dbReference type="ARBA" id="ARBA00022692"/>
    </source>
</evidence>
<organism evidence="9 10">
    <name type="scientific">Hydnum rufescens UP504</name>
    <dbReference type="NCBI Taxonomy" id="1448309"/>
    <lineage>
        <taxon>Eukaryota</taxon>
        <taxon>Fungi</taxon>
        <taxon>Dikarya</taxon>
        <taxon>Basidiomycota</taxon>
        <taxon>Agaricomycotina</taxon>
        <taxon>Agaricomycetes</taxon>
        <taxon>Cantharellales</taxon>
        <taxon>Hydnaceae</taxon>
        <taxon>Hydnum</taxon>
    </lineage>
</organism>
<dbReference type="Proteomes" id="UP000886523">
    <property type="component" value="Unassembled WGS sequence"/>
</dbReference>
<accession>A0A9P6AKW6</accession>
<dbReference type="GO" id="GO:0022857">
    <property type="term" value="F:transmembrane transporter activity"/>
    <property type="evidence" value="ECO:0007669"/>
    <property type="project" value="InterPro"/>
</dbReference>
<evidence type="ECO:0000313" key="9">
    <source>
        <dbReference type="EMBL" id="KAF9507165.1"/>
    </source>
</evidence>
<feature type="region of interest" description="Disordered" evidence="6">
    <location>
        <begin position="1"/>
        <end position="27"/>
    </location>
</feature>
<comment type="subcellular location">
    <subcellularLocation>
        <location evidence="1">Membrane</location>
        <topology evidence="1">Multi-pass membrane protein</topology>
    </subcellularLocation>
</comment>
<keyword evidence="10" id="KW-1185">Reference proteome</keyword>
<comment type="caution">
    <text evidence="9">The sequence shown here is derived from an EMBL/GenBank/DDBJ whole genome shotgun (WGS) entry which is preliminary data.</text>
</comment>
<feature type="transmembrane region" description="Helical" evidence="7">
    <location>
        <begin position="158"/>
        <end position="182"/>
    </location>
</feature>
<reference evidence="9" key="1">
    <citation type="journal article" date="2020" name="Nat. Commun.">
        <title>Large-scale genome sequencing of mycorrhizal fungi provides insights into the early evolution of symbiotic traits.</title>
        <authorList>
            <person name="Miyauchi S."/>
            <person name="Kiss E."/>
            <person name="Kuo A."/>
            <person name="Drula E."/>
            <person name="Kohler A."/>
            <person name="Sanchez-Garcia M."/>
            <person name="Morin E."/>
            <person name="Andreopoulos B."/>
            <person name="Barry K.W."/>
            <person name="Bonito G."/>
            <person name="Buee M."/>
            <person name="Carver A."/>
            <person name="Chen C."/>
            <person name="Cichocki N."/>
            <person name="Clum A."/>
            <person name="Culley D."/>
            <person name="Crous P.W."/>
            <person name="Fauchery L."/>
            <person name="Girlanda M."/>
            <person name="Hayes R.D."/>
            <person name="Keri Z."/>
            <person name="LaButti K."/>
            <person name="Lipzen A."/>
            <person name="Lombard V."/>
            <person name="Magnuson J."/>
            <person name="Maillard F."/>
            <person name="Murat C."/>
            <person name="Nolan M."/>
            <person name="Ohm R.A."/>
            <person name="Pangilinan J."/>
            <person name="Pereira M.F."/>
            <person name="Perotto S."/>
            <person name="Peter M."/>
            <person name="Pfister S."/>
            <person name="Riley R."/>
            <person name="Sitrit Y."/>
            <person name="Stielow J.B."/>
            <person name="Szollosi G."/>
            <person name="Zifcakova L."/>
            <person name="Stursova M."/>
            <person name="Spatafora J.W."/>
            <person name="Tedersoo L."/>
            <person name="Vaario L.M."/>
            <person name="Yamada A."/>
            <person name="Yan M."/>
            <person name="Wang P."/>
            <person name="Xu J."/>
            <person name="Bruns T."/>
            <person name="Baldrian P."/>
            <person name="Vilgalys R."/>
            <person name="Dunand C."/>
            <person name="Henrissat B."/>
            <person name="Grigoriev I.V."/>
            <person name="Hibbett D."/>
            <person name="Nagy L.G."/>
            <person name="Martin F.M."/>
        </authorList>
    </citation>
    <scope>NUCLEOTIDE SEQUENCE</scope>
    <source>
        <strain evidence="9">UP504</strain>
    </source>
</reference>
<dbReference type="OrthoDB" id="2985014at2759"/>
<sequence>MTTRLTTTLRDSRSDDEKQSPVSATAMSIEATRTNTGKFPQLKGDLDWPYDDAFEAAIIRKLDWHIIPIVMLLYLVSFLDRVNIGNARLYGLEKDLDLIKNRYQVAVSVFFVTYLLFELPSNLVLKKFTASRYIASLAVLWSIVASLTGLVQTYHQLIVCRILLGIFEAGLFPGLAVYLTFFYTRQQLALRIGYLFVSAALAGAWSPGIRNRPSRRHSWNEGVALDNDP</sequence>
<proteinExistence type="predicted"/>
<keyword evidence="3 7" id="KW-0812">Transmembrane</keyword>
<dbReference type="SUPFAM" id="SSF103473">
    <property type="entry name" value="MFS general substrate transporter"/>
    <property type="match status" value="1"/>
</dbReference>
<evidence type="ECO:0000259" key="8">
    <source>
        <dbReference type="PROSITE" id="PS50850"/>
    </source>
</evidence>
<protein>
    <recommendedName>
        <fullName evidence="8">Major facilitator superfamily (MFS) profile domain-containing protein</fullName>
    </recommendedName>
</protein>
<evidence type="ECO:0000256" key="6">
    <source>
        <dbReference type="SAM" id="MobiDB-lite"/>
    </source>
</evidence>
<evidence type="ECO:0000313" key="10">
    <source>
        <dbReference type="Proteomes" id="UP000886523"/>
    </source>
</evidence>
<feature type="transmembrane region" description="Helical" evidence="7">
    <location>
        <begin position="64"/>
        <end position="82"/>
    </location>
</feature>
<evidence type="ECO:0000256" key="5">
    <source>
        <dbReference type="ARBA" id="ARBA00023136"/>
    </source>
</evidence>
<keyword evidence="5 7" id="KW-0472">Membrane</keyword>
<dbReference type="PROSITE" id="PS50850">
    <property type="entry name" value="MFS"/>
    <property type="match status" value="1"/>
</dbReference>
<feature type="transmembrane region" description="Helical" evidence="7">
    <location>
        <begin position="188"/>
        <end position="206"/>
    </location>
</feature>
<dbReference type="AlphaFoldDB" id="A0A9P6AKW6"/>